<feature type="region of interest" description="Disordered" evidence="1">
    <location>
        <begin position="303"/>
        <end position="330"/>
    </location>
</feature>
<feature type="compositionally biased region" description="Basic and acidic residues" evidence="1">
    <location>
        <begin position="362"/>
        <end position="387"/>
    </location>
</feature>
<proteinExistence type="predicted"/>
<dbReference type="AlphaFoldDB" id="A0A8H6Z4T7"/>
<dbReference type="Proteomes" id="UP000620124">
    <property type="component" value="Unassembled WGS sequence"/>
</dbReference>
<dbReference type="OrthoDB" id="3268696at2759"/>
<organism evidence="2 3">
    <name type="scientific">Mycena venus</name>
    <dbReference type="NCBI Taxonomy" id="2733690"/>
    <lineage>
        <taxon>Eukaryota</taxon>
        <taxon>Fungi</taxon>
        <taxon>Dikarya</taxon>
        <taxon>Basidiomycota</taxon>
        <taxon>Agaricomycotina</taxon>
        <taxon>Agaricomycetes</taxon>
        <taxon>Agaricomycetidae</taxon>
        <taxon>Agaricales</taxon>
        <taxon>Marasmiineae</taxon>
        <taxon>Mycenaceae</taxon>
        <taxon>Mycena</taxon>
    </lineage>
</organism>
<gene>
    <name evidence="2" type="ORF">MVEN_00121300</name>
</gene>
<evidence type="ECO:0000313" key="2">
    <source>
        <dbReference type="EMBL" id="KAF7372585.1"/>
    </source>
</evidence>
<protein>
    <submittedName>
        <fullName evidence="2">Uncharacterized protein</fullName>
    </submittedName>
</protein>
<comment type="caution">
    <text evidence="2">The sequence shown here is derived from an EMBL/GenBank/DDBJ whole genome shotgun (WGS) entry which is preliminary data.</text>
</comment>
<evidence type="ECO:0000313" key="3">
    <source>
        <dbReference type="Proteomes" id="UP000620124"/>
    </source>
</evidence>
<dbReference type="EMBL" id="JACAZI010000001">
    <property type="protein sequence ID" value="KAF7372585.1"/>
    <property type="molecule type" value="Genomic_DNA"/>
</dbReference>
<name>A0A8H6Z4T7_9AGAR</name>
<accession>A0A8H6Z4T7</accession>
<keyword evidence="3" id="KW-1185">Reference proteome</keyword>
<reference evidence="2" key="1">
    <citation type="submission" date="2020-05" db="EMBL/GenBank/DDBJ databases">
        <title>Mycena genomes resolve the evolution of fungal bioluminescence.</title>
        <authorList>
            <person name="Tsai I.J."/>
        </authorList>
    </citation>
    <scope>NUCLEOTIDE SEQUENCE</scope>
    <source>
        <strain evidence="2">CCC161011</strain>
    </source>
</reference>
<evidence type="ECO:0000256" key="1">
    <source>
        <dbReference type="SAM" id="MobiDB-lite"/>
    </source>
</evidence>
<feature type="region of interest" description="Disordered" evidence="1">
    <location>
        <begin position="362"/>
        <end position="395"/>
    </location>
</feature>
<sequence length="800" mass="90558">MGVFGVHFGNPRFLLGIPSPEEAAAPDGYKFQVEDFRRPLWINPKFPYLVLLPRFNPFYGPLFSCLNVTGKNLPLEEVITIPLGEKEPRVRWGLKQTFIDRWLHLESLLRLTLRRMTDLYGGPAAIGVYTFLNPISYRYTKRNASSRSSAIDIALCSRDAFLPMMAKITLMFILLDARDTGDWRARMLQQTKLHCQWLVDLEHSAVGDFTIDRMRGIIDLTRSKSHPDEHLPRHARWLLPHLLGKHRVPLYFFYGQGFPLKEPIPDALVKIGFVPNPDEVQYLRSLTGDVVFSPWSVNASVCKSRRDGAPPSAPPSSHAPPTYQRSEMPADSSLPALSFPAVERDSGQRPGEDIHAFMERRRLHNEKRAQHETPQARDRRLAQENHGIKGGPPGKKGACVFIWEEEEGGFFIRRACNRTDAADRWDEFTPNQRIYNAFSNQWDLCTALAPNEEAEPDNMYDDDDDDFQFYQPASPADIIPSIPDVPGRQEMEEETGERAVQVLERANDLDREDLYEVADNLPGWRIQDVLSTITLRFGFEEPEAPISSSRQMERRACAWAIGDESWAVPDASALPTFLQHLVEGDLKGFQAELCDLTSPDSDLELEWNVDVEIFSQRDKTLYSVRPRSSRPHGSEASGPSILLEDAATVLQIIRSGWGDDLAHLIRNLVELVAEFHPSWERPANHVPLTPPSINTLGRRPADYKPTLVDFGVYVQRRDAFLRSPRGRTALFYGGIVGRLARLAIPDFEDIACLDPSEDILKAGARVFNGNEEEALWHEALTPDEINLICGVYSIETGTFI</sequence>